<gene>
    <name evidence="2" type="ORF">MOO45_05810</name>
</gene>
<dbReference type="InterPro" id="IPR028098">
    <property type="entry name" value="Glyco_trans_4-like_N"/>
</dbReference>
<feature type="domain" description="Glycosyltransferase subfamily 4-like N-terminal" evidence="1">
    <location>
        <begin position="13"/>
        <end position="177"/>
    </location>
</feature>
<keyword evidence="2" id="KW-0328">Glycosyltransferase</keyword>
<evidence type="ECO:0000313" key="3">
    <source>
        <dbReference type="Proteomes" id="UP000831495"/>
    </source>
</evidence>
<dbReference type="EMBL" id="CP093366">
    <property type="protein sequence ID" value="UQS81716.1"/>
    <property type="molecule type" value="Genomic_DNA"/>
</dbReference>
<name>A0ABY4P7Z2_9LACO</name>
<dbReference type="InterPro" id="IPR050194">
    <property type="entry name" value="Glycosyltransferase_grp1"/>
</dbReference>
<keyword evidence="3" id="KW-1185">Reference proteome</keyword>
<dbReference type="PANTHER" id="PTHR45947:SF3">
    <property type="entry name" value="SULFOQUINOVOSYL TRANSFERASE SQD2"/>
    <property type="match status" value="1"/>
</dbReference>
<evidence type="ECO:0000313" key="2">
    <source>
        <dbReference type="EMBL" id="UQS81716.1"/>
    </source>
</evidence>
<protein>
    <submittedName>
        <fullName evidence="2">Glycosyltransferase</fullName>
        <ecNumber evidence="2">2.4.-.-</ecNumber>
    </submittedName>
</protein>
<dbReference type="GO" id="GO:0016757">
    <property type="term" value="F:glycosyltransferase activity"/>
    <property type="evidence" value="ECO:0007669"/>
    <property type="project" value="UniProtKB-KW"/>
</dbReference>
<dbReference type="SUPFAM" id="SSF53756">
    <property type="entry name" value="UDP-Glycosyltransferase/glycogen phosphorylase"/>
    <property type="match status" value="1"/>
</dbReference>
<proteinExistence type="predicted"/>
<evidence type="ECO:0000259" key="1">
    <source>
        <dbReference type="Pfam" id="PF13439"/>
    </source>
</evidence>
<accession>A0ABY4P7Z2</accession>
<dbReference type="Gene3D" id="3.40.50.2000">
    <property type="entry name" value="Glycogen Phosphorylase B"/>
    <property type="match status" value="2"/>
</dbReference>
<reference evidence="2" key="1">
    <citation type="journal article" date="2022" name="Int. J. Syst. Evol. Microbiol.">
        <title>Apilactobacillus apisilvae sp. nov., Nicolia spurrieriana gen. nov. sp. nov., Bombilactobacillus folatiphilus sp. nov. and Bombilactobacillus thymidiniphilus sp. nov., four new lactic acid bacterial isolates from stingless bees Tetragonula carbonaria and Austroplebeia australis.</title>
        <authorList>
            <person name="Oliphant S.A."/>
            <person name="Watson-Haigh N.S."/>
            <person name="Sumby K.M."/>
            <person name="Gardner J."/>
            <person name="Groom S."/>
            <person name="Jiranek V."/>
        </authorList>
    </citation>
    <scope>NUCLEOTIDE SEQUENCE</scope>
    <source>
        <strain evidence="2">SG4_D2</strain>
    </source>
</reference>
<dbReference type="PANTHER" id="PTHR45947">
    <property type="entry name" value="SULFOQUINOVOSYL TRANSFERASE SQD2"/>
    <property type="match status" value="1"/>
</dbReference>
<dbReference type="Proteomes" id="UP000831495">
    <property type="component" value="Chromosome"/>
</dbReference>
<dbReference type="RefSeq" id="WP_249513984.1">
    <property type="nucleotide sequence ID" value="NZ_CP093366.1"/>
</dbReference>
<keyword evidence="2" id="KW-0808">Transferase</keyword>
<sequence>MKKILYIAEAFDGGVLSFLQELTNNLVDQYEITILYGRRQTSLEQRQTTFDPRIQLIEIKSFQRALNLNADYQTYQELKKYLRQIDPDVIHLNSSKAGYLGRLLPYRKDQKVFYNPHGYSFLMQGNTHHQEKIYYLAEKTLGYRTKVQTVAVGQGEYLQSKKVTNNSILVNNGIDLQAIDQIAVNTEISEKAVVTVGRIDVQKNPRLFNQLAQLYPEKEFVWLGDGPLKDQLTAPNVRISDWLAHEQIIAILKKVQTFVLLSKWEGLPLALLEAMYCGNYCIVTNVIGNKELIRDNETGAVINDLTQLLEAFKCPRAKRQRLMTNAQREVEKDYNLHKMVQRYCQIYG</sequence>
<dbReference type="EC" id="2.4.-.-" evidence="2"/>
<dbReference type="Pfam" id="PF13692">
    <property type="entry name" value="Glyco_trans_1_4"/>
    <property type="match status" value="1"/>
</dbReference>
<organism evidence="2 3">
    <name type="scientific">Bombilactobacillus folatiphilus</name>
    <dbReference type="NCBI Taxonomy" id="2923362"/>
    <lineage>
        <taxon>Bacteria</taxon>
        <taxon>Bacillati</taxon>
        <taxon>Bacillota</taxon>
        <taxon>Bacilli</taxon>
        <taxon>Lactobacillales</taxon>
        <taxon>Lactobacillaceae</taxon>
        <taxon>Bombilactobacillus</taxon>
    </lineage>
</organism>
<dbReference type="Pfam" id="PF13439">
    <property type="entry name" value="Glyco_transf_4"/>
    <property type="match status" value="1"/>
</dbReference>